<accession>A0A060SBW8</accession>
<dbReference type="Proteomes" id="UP000029665">
    <property type="component" value="Unassembled WGS sequence"/>
</dbReference>
<sequence>MTPVSDRNHITKLEYVTLYVLNTGLLTGVVHGLSAIFAIVWPAKLTWSAIGLIAIKRTNRHNSVPTHRLTISQSHATVYAITLLAVLNSRKLLISRGVAIFDTTDPLGRNILARANHLAAVERWNAPRVPDETPTKLNIMVAAEIEVDGQIEGGGDSTSKGYGGHDSLHSSHGALQ</sequence>
<dbReference type="HOGENOM" id="CLU_1525944_0_0_1"/>
<keyword evidence="2" id="KW-1133">Transmembrane helix</keyword>
<dbReference type="AlphaFoldDB" id="A0A060SBW8"/>
<keyword evidence="2" id="KW-0812">Transmembrane</keyword>
<dbReference type="STRING" id="5643.A0A060SBW8"/>
<keyword evidence="4" id="KW-1185">Reference proteome</keyword>
<feature type="region of interest" description="Disordered" evidence="1">
    <location>
        <begin position="150"/>
        <end position="176"/>
    </location>
</feature>
<dbReference type="OrthoDB" id="2747775at2759"/>
<feature type="transmembrane region" description="Helical" evidence="2">
    <location>
        <begin position="20"/>
        <end position="41"/>
    </location>
</feature>
<evidence type="ECO:0000256" key="1">
    <source>
        <dbReference type="SAM" id="MobiDB-lite"/>
    </source>
</evidence>
<comment type="caution">
    <text evidence="3">The sequence shown here is derived from an EMBL/GenBank/DDBJ whole genome shotgun (WGS) entry which is preliminary data.</text>
</comment>
<proteinExistence type="predicted"/>
<evidence type="ECO:0000256" key="2">
    <source>
        <dbReference type="SAM" id="Phobius"/>
    </source>
</evidence>
<organism evidence="3 4">
    <name type="scientific">Pycnoporus cinnabarinus</name>
    <name type="common">Cinnabar-red polypore</name>
    <name type="synonym">Trametes cinnabarina</name>
    <dbReference type="NCBI Taxonomy" id="5643"/>
    <lineage>
        <taxon>Eukaryota</taxon>
        <taxon>Fungi</taxon>
        <taxon>Dikarya</taxon>
        <taxon>Basidiomycota</taxon>
        <taxon>Agaricomycotina</taxon>
        <taxon>Agaricomycetes</taxon>
        <taxon>Polyporales</taxon>
        <taxon>Polyporaceae</taxon>
        <taxon>Trametes</taxon>
    </lineage>
</organism>
<gene>
    <name evidence="3" type="ORF">BN946_scf184943.g42</name>
</gene>
<name>A0A060SBW8_PYCCI</name>
<feature type="compositionally biased region" description="Gly residues" evidence="1">
    <location>
        <begin position="151"/>
        <end position="164"/>
    </location>
</feature>
<keyword evidence="2" id="KW-0472">Membrane</keyword>
<protein>
    <submittedName>
        <fullName evidence="3">Uncharacterized protein</fullName>
    </submittedName>
</protein>
<reference evidence="3" key="1">
    <citation type="submission" date="2014-01" db="EMBL/GenBank/DDBJ databases">
        <title>The genome of the white-rot fungus Pycnoporus cinnabarinus: a basidiomycete model with a versatile arsenal for lignocellulosic biomass breakdown.</title>
        <authorList>
            <person name="Levasseur A."/>
            <person name="Lomascolo A."/>
            <person name="Ruiz-Duenas F.J."/>
            <person name="Uzan E."/>
            <person name="Piumi F."/>
            <person name="Kues U."/>
            <person name="Ram A.F.J."/>
            <person name="Murat C."/>
            <person name="Haon M."/>
            <person name="Benoit I."/>
            <person name="Arfi Y."/>
            <person name="Chevret D."/>
            <person name="Drula E."/>
            <person name="Kwon M.J."/>
            <person name="Gouret P."/>
            <person name="Lesage-Meessen L."/>
            <person name="Lombard V."/>
            <person name="Mariette J."/>
            <person name="Noirot C."/>
            <person name="Park J."/>
            <person name="Patyshakuliyeva A."/>
            <person name="Wieneger R.A.B."/>
            <person name="Wosten H.A.B."/>
            <person name="Martin F."/>
            <person name="Coutinho P.M."/>
            <person name="de Vries R."/>
            <person name="Martinez A.T."/>
            <person name="Klopp C."/>
            <person name="Pontarotti P."/>
            <person name="Henrissat B."/>
            <person name="Record E."/>
        </authorList>
    </citation>
    <scope>NUCLEOTIDE SEQUENCE [LARGE SCALE GENOMIC DNA]</scope>
    <source>
        <strain evidence="3">BRFM137</strain>
    </source>
</reference>
<dbReference type="EMBL" id="CCBP010000109">
    <property type="protein sequence ID" value="CDO72007.1"/>
    <property type="molecule type" value="Genomic_DNA"/>
</dbReference>
<evidence type="ECO:0000313" key="4">
    <source>
        <dbReference type="Proteomes" id="UP000029665"/>
    </source>
</evidence>
<evidence type="ECO:0000313" key="3">
    <source>
        <dbReference type="EMBL" id="CDO72007.1"/>
    </source>
</evidence>